<organism evidence="2 3">
    <name type="scientific">Mucuna pruriens</name>
    <name type="common">Velvet bean</name>
    <name type="synonym">Dolichos pruriens</name>
    <dbReference type="NCBI Taxonomy" id="157652"/>
    <lineage>
        <taxon>Eukaryota</taxon>
        <taxon>Viridiplantae</taxon>
        <taxon>Streptophyta</taxon>
        <taxon>Embryophyta</taxon>
        <taxon>Tracheophyta</taxon>
        <taxon>Spermatophyta</taxon>
        <taxon>Magnoliopsida</taxon>
        <taxon>eudicotyledons</taxon>
        <taxon>Gunneridae</taxon>
        <taxon>Pentapetalae</taxon>
        <taxon>rosids</taxon>
        <taxon>fabids</taxon>
        <taxon>Fabales</taxon>
        <taxon>Fabaceae</taxon>
        <taxon>Papilionoideae</taxon>
        <taxon>50 kb inversion clade</taxon>
        <taxon>NPAAA clade</taxon>
        <taxon>indigoferoid/millettioid clade</taxon>
        <taxon>Phaseoleae</taxon>
        <taxon>Mucuna</taxon>
    </lineage>
</organism>
<protein>
    <submittedName>
        <fullName evidence="2">Uncharacterized protein</fullName>
    </submittedName>
</protein>
<dbReference type="AlphaFoldDB" id="A0A371H543"/>
<evidence type="ECO:0000313" key="3">
    <source>
        <dbReference type="Proteomes" id="UP000257109"/>
    </source>
</evidence>
<evidence type="ECO:0000256" key="1">
    <source>
        <dbReference type="SAM" id="MobiDB-lite"/>
    </source>
</evidence>
<keyword evidence="3" id="KW-1185">Reference proteome</keyword>
<proteinExistence type="predicted"/>
<dbReference type="OrthoDB" id="1934635at2759"/>
<feature type="region of interest" description="Disordered" evidence="1">
    <location>
        <begin position="40"/>
        <end position="60"/>
    </location>
</feature>
<sequence length="60" mass="7003">MLESFQGLFLEKIPRELPPIRGIEHQINLTLKKARKFNNRWGSSSRKDGSRRTKAYVLCS</sequence>
<gene>
    <name evidence="2" type="ORF">CR513_19262</name>
</gene>
<feature type="non-terminal residue" evidence="2">
    <location>
        <position position="1"/>
    </location>
</feature>
<dbReference type="EMBL" id="QJKJ01003551">
    <property type="protein sequence ID" value="RDX97911.1"/>
    <property type="molecule type" value="Genomic_DNA"/>
</dbReference>
<reference evidence="2" key="1">
    <citation type="submission" date="2018-05" db="EMBL/GenBank/DDBJ databases">
        <title>Draft genome of Mucuna pruriens seed.</title>
        <authorList>
            <person name="Nnadi N.E."/>
            <person name="Vos R."/>
            <person name="Hasami M.H."/>
            <person name="Devisetty U.K."/>
            <person name="Aguiy J.C."/>
        </authorList>
    </citation>
    <scope>NUCLEOTIDE SEQUENCE [LARGE SCALE GENOMIC DNA]</scope>
    <source>
        <strain evidence="2">JCA_2017</strain>
    </source>
</reference>
<name>A0A371H543_MUCPR</name>
<comment type="caution">
    <text evidence="2">The sequence shown here is derived from an EMBL/GenBank/DDBJ whole genome shotgun (WGS) entry which is preliminary data.</text>
</comment>
<evidence type="ECO:0000313" key="2">
    <source>
        <dbReference type="EMBL" id="RDX97911.1"/>
    </source>
</evidence>
<dbReference type="Proteomes" id="UP000257109">
    <property type="component" value="Unassembled WGS sequence"/>
</dbReference>
<accession>A0A371H543</accession>